<dbReference type="VEuPathDB" id="FungiDB:PEXP_014260"/>
<comment type="caution">
    <text evidence="2">The sequence shown here is derived from an EMBL/GenBank/DDBJ whole genome shotgun (WGS) entry which is preliminary data.</text>
</comment>
<proteinExistence type="predicted"/>
<dbReference type="InterPro" id="IPR011051">
    <property type="entry name" value="RmlC_Cupin_sf"/>
</dbReference>
<dbReference type="AlphaFoldDB" id="A0A0A2JRB4"/>
<dbReference type="PANTHER" id="PTHR36156:SF3">
    <property type="entry name" value="CUPIN 2 CONSERVED BARREL DOMAIN-CONTAINING PROTEIN"/>
    <property type="match status" value="1"/>
</dbReference>
<dbReference type="RefSeq" id="XP_016597092.1">
    <property type="nucleotide sequence ID" value="XM_016746303.1"/>
</dbReference>
<dbReference type="GeneID" id="27681723"/>
<dbReference type="InterPro" id="IPR013096">
    <property type="entry name" value="Cupin_2"/>
</dbReference>
<dbReference type="InterPro" id="IPR047142">
    <property type="entry name" value="OryJ/VirC-like"/>
</dbReference>
<dbReference type="Gene3D" id="2.60.120.10">
    <property type="entry name" value="Jelly Rolls"/>
    <property type="match status" value="1"/>
</dbReference>
<gene>
    <name evidence="2" type="ORF">PEX2_090330</name>
</gene>
<dbReference type="EMBL" id="JQFZ01000214">
    <property type="protein sequence ID" value="KGO54780.1"/>
    <property type="molecule type" value="Genomic_DNA"/>
</dbReference>
<protein>
    <submittedName>
        <fullName evidence="2">Cupin 2, conserved barrel</fullName>
    </submittedName>
</protein>
<evidence type="ECO:0000313" key="2">
    <source>
        <dbReference type="EMBL" id="KGO54780.1"/>
    </source>
</evidence>
<feature type="domain" description="Cupin type-2" evidence="1">
    <location>
        <begin position="97"/>
        <end position="162"/>
    </location>
</feature>
<evidence type="ECO:0000259" key="1">
    <source>
        <dbReference type="Pfam" id="PF07883"/>
    </source>
</evidence>
<keyword evidence="3" id="KW-1185">Reference proteome</keyword>
<dbReference type="OrthoDB" id="5840532at2759"/>
<evidence type="ECO:0000313" key="3">
    <source>
        <dbReference type="Proteomes" id="UP000030143"/>
    </source>
</evidence>
<dbReference type="InterPro" id="IPR014710">
    <property type="entry name" value="RmlC-like_jellyroll"/>
</dbReference>
<name>A0A0A2JRB4_PENEN</name>
<dbReference type="PANTHER" id="PTHR36156">
    <property type="entry name" value="SLR2101 PROTEIN"/>
    <property type="match status" value="1"/>
</dbReference>
<dbReference type="Proteomes" id="UP000030143">
    <property type="component" value="Unassembled WGS sequence"/>
</dbReference>
<reference evidence="2 3" key="1">
    <citation type="journal article" date="2015" name="Mol. Plant Microbe Interact.">
        <title>Genome, transcriptome, and functional analyses of Penicillium expansum provide new insights into secondary metabolism and pathogenicity.</title>
        <authorList>
            <person name="Ballester A.R."/>
            <person name="Marcet-Houben M."/>
            <person name="Levin E."/>
            <person name="Sela N."/>
            <person name="Selma-Lazaro C."/>
            <person name="Carmona L."/>
            <person name="Wisniewski M."/>
            <person name="Droby S."/>
            <person name="Gonzalez-Candelas L."/>
            <person name="Gabaldon T."/>
        </authorList>
    </citation>
    <scope>NUCLEOTIDE SEQUENCE [LARGE SCALE GENOMIC DNA]</scope>
    <source>
        <strain evidence="2 3">MD-8</strain>
    </source>
</reference>
<dbReference type="SUPFAM" id="SSF51182">
    <property type="entry name" value="RmlC-like cupins"/>
    <property type="match status" value="1"/>
</dbReference>
<dbReference type="Pfam" id="PF07883">
    <property type="entry name" value="Cupin_2"/>
    <property type="match status" value="1"/>
</dbReference>
<dbReference type="PhylomeDB" id="A0A0A2JRB4"/>
<organism evidence="2 3">
    <name type="scientific">Penicillium expansum</name>
    <name type="common">Blue mold rot fungus</name>
    <dbReference type="NCBI Taxonomy" id="27334"/>
    <lineage>
        <taxon>Eukaryota</taxon>
        <taxon>Fungi</taxon>
        <taxon>Dikarya</taxon>
        <taxon>Ascomycota</taxon>
        <taxon>Pezizomycotina</taxon>
        <taxon>Eurotiomycetes</taxon>
        <taxon>Eurotiomycetidae</taxon>
        <taxon>Eurotiales</taxon>
        <taxon>Aspergillaceae</taxon>
        <taxon>Penicillium</taxon>
    </lineage>
</organism>
<sequence>MTVTLPADNGPVPPTTLPPPTRVITTHTPDGKSVFERSFPREIPVQEIEAGASASLTYVTKIPASLTKDADVNNYSALLKDPPGLTISDAAVLRSYDMAPGVESPLHRTMSIDFLVVLRGEMLLTLDSGETENIRAGEVVVQRGTMHSWKNVSSDWARMLAVTIPVNNLVVGGEVMGEHLGGIPGLKDST</sequence>
<dbReference type="CDD" id="cd02231">
    <property type="entry name" value="cupin_BLL6423-like"/>
    <property type="match status" value="1"/>
</dbReference>
<dbReference type="HOGENOM" id="CLU_096188_0_1_1"/>
<accession>A0A0A2JRB4</accession>